<dbReference type="Pfam" id="PF00520">
    <property type="entry name" value="Ion_trans"/>
    <property type="match status" value="1"/>
</dbReference>
<evidence type="ECO:0000256" key="1">
    <source>
        <dbReference type="ARBA" id="ARBA00004141"/>
    </source>
</evidence>
<feature type="transmembrane region" description="Helical" evidence="12">
    <location>
        <begin position="20"/>
        <end position="41"/>
    </location>
</feature>
<evidence type="ECO:0000256" key="2">
    <source>
        <dbReference type="ARBA" id="ARBA00022448"/>
    </source>
</evidence>
<evidence type="ECO:0000256" key="9">
    <source>
        <dbReference type="ARBA" id="ARBA00023065"/>
    </source>
</evidence>
<organism evidence="14 15">
    <name type="scientific">Persicobacter diffluens</name>
    <dbReference type="NCBI Taxonomy" id="981"/>
    <lineage>
        <taxon>Bacteria</taxon>
        <taxon>Pseudomonadati</taxon>
        <taxon>Bacteroidota</taxon>
        <taxon>Cytophagia</taxon>
        <taxon>Cytophagales</taxon>
        <taxon>Persicobacteraceae</taxon>
        <taxon>Persicobacter</taxon>
    </lineage>
</organism>
<dbReference type="EMBL" id="BQKE01000003">
    <property type="protein sequence ID" value="GJM63846.1"/>
    <property type="molecule type" value="Genomic_DNA"/>
</dbReference>
<evidence type="ECO:0000256" key="3">
    <source>
        <dbReference type="ARBA" id="ARBA00022538"/>
    </source>
</evidence>
<feature type="transmembrane region" description="Helical" evidence="12">
    <location>
        <begin position="84"/>
        <end position="114"/>
    </location>
</feature>
<dbReference type="RefSeq" id="WP_338238954.1">
    <property type="nucleotide sequence ID" value="NZ_BQKE01000003.1"/>
</dbReference>
<keyword evidence="9" id="KW-0406">Ion transport</keyword>
<keyword evidence="7" id="KW-0630">Potassium</keyword>
<keyword evidence="6" id="KW-0851">Voltage-gated channel</keyword>
<keyword evidence="3" id="KW-0633">Potassium transport</keyword>
<evidence type="ECO:0000256" key="12">
    <source>
        <dbReference type="SAM" id="Phobius"/>
    </source>
</evidence>
<evidence type="ECO:0000256" key="10">
    <source>
        <dbReference type="ARBA" id="ARBA00023136"/>
    </source>
</evidence>
<feature type="transmembrane region" description="Helical" evidence="12">
    <location>
        <begin position="209"/>
        <end position="230"/>
    </location>
</feature>
<reference evidence="14 15" key="1">
    <citation type="submission" date="2021-12" db="EMBL/GenBank/DDBJ databases">
        <title>Genome sequencing of bacteria with rrn-lacking chromosome and rrn-plasmid.</title>
        <authorList>
            <person name="Anda M."/>
            <person name="Iwasaki W."/>
        </authorList>
    </citation>
    <scope>NUCLEOTIDE SEQUENCE [LARGE SCALE GENOMIC DNA]</scope>
    <source>
        <strain evidence="14 15">NBRC 15940</strain>
    </source>
</reference>
<dbReference type="PANTHER" id="PTHR11537">
    <property type="entry name" value="VOLTAGE-GATED POTASSIUM CHANNEL"/>
    <property type="match status" value="1"/>
</dbReference>
<dbReference type="GO" id="GO:0005249">
    <property type="term" value="F:voltage-gated potassium channel activity"/>
    <property type="evidence" value="ECO:0007669"/>
    <property type="project" value="InterPro"/>
</dbReference>
<feature type="domain" description="Ion transport" evidence="13">
    <location>
        <begin position="22"/>
        <end position="237"/>
    </location>
</feature>
<dbReference type="AlphaFoldDB" id="A0AAN4W1A5"/>
<keyword evidence="11" id="KW-0407">Ion channel</keyword>
<keyword evidence="4 12" id="KW-0812">Transmembrane</keyword>
<dbReference type="InterPro" id="IPR028325">
    <property type="entry name" value="VG_K_chnl"/>
</dbReference>
<dbReference type="GO" id="GO:0001508">
    <property type="term" value="P:action potential"/>
    <property type="evidence" value="ECO:0007669"/>
    <property type="project" value="TreeGrafter"/>
</dbReference>
<dbReference type="Gene3D" id="1.10.287.70">
    <property type="match status" value="1"/>
</dbReference>
<evidence type="ECO:0000259" key="13">
    <source>
        <dbReference type="Pfam" id="PF00520"/>
    </source>
</evidence>
<dbReference type="PANTHER" id="PTHR11537:SF254">
    <property type="entry name" value="POTASSIUM VOLTAGE-GATED CHANNEL PROTEIN SHAB"/>
    <property type="match status" value="1"/>
</dbReference>
<keyword evidence="2" id="KW-0813">Transport</keyword>
<accession>A0AAN4W1A5</accession>
<feature type="transmembrane region" description="Helical" evidence="12">
    <location>
        <begin position="149"/>
        <end position="170"/>
    </location>
</feature>
<keyword evidence="15" id="KW-1185">Reference proteome</keyword>
<gene>
    <name evidence="14" type="ORF">PEDI_43980</name>
</gene>
<dbReference type="Gene3D" id="1.20.120.350">
    <property type="entry name" value="Voltage-gated potassium channels. Chain C"/>
    <property type="match status" value="1"/>
</dbReference>
<evidence type="ECO:0000256" key="4">
    <source>
        <dbReference type="ARBA" id="ARBA00022692"/>
    </source>
</evidence>
<dbReference type="PRINTS" id="PR00169">
    <property type="entry name" value="KCHANNEL"/>
</dbReference>
<evidence type="ECO:0000256" key="7">
    <source>
        <dbReference type="ARBA" id="ARBA00022958"/>
    </source>
</evidence>
<dbReference type="InterPro" id="IPR005821">
    <property type="entry name" value="Ion_trans_dom"/>
</dbReference>
<proteinExistence type="predicted"/>
<evidence type="ECO:0000256" key="5">
    <source>
        <dbReference type="ARBA" id="ARBA00022826"/>
    </source>
</evidence>
<evidence type="ECO:0000256" key="6">
    <source>
        <dbReference type="ARBA" id="ARBA00022882"/>
    </source>
</evidence>
<evidence type="ECO:0000313" key="15">
    <source>
        <dbReference type="Proteomes" id="UP001310022"/>
    </source>
</evidence>
<name>A0AAN4W1A5_9BACT</name>
<dbReference type="SUPFAM" id="SSF81324">
    <property type="entry name" value="Voltage-gated potassium channels"/>
    <property type="match status" value="1"/>
</dbReference>
<dbReference type="GO" id="GO:0008076">
    <property type="term" value="C:voltage-gated potassium channel complex"/>
    <property type="evidence" value="ECO:0007669"/>
    <property type="project" value="InterPro"/>
</dbReference>
<keyword evidence="5" id="KW-0631">Potassium channel</keyword>
<comment type="caution">
    <text evidence="14">The sequence shown here is derived from an EMBL/GenBank/DDBJ whole genome shotgun (WGS) entry which is preliminary data.</text>
</comment>
<evidence type="ECO:0000256" key="11">
    <source>
        <dbReference type="ARBA" id="ARBA00023303"/>
    </source>
</evidence>
<evidence type="ECO:0000256" key="8">
    <source>
        <dbReference type="ARBA" id="ARBA00022989"/>
    </source>
</evidence>
<dbReference type="InterPro" id="IPR027359">
    <property type="entry name" value="Volt_channel_dom_sf"/>
</dbReference>
<keyword evidence="10 12" id="KW-0472">Membrane</keyword>
<comment type="subcellular location">
    <subcellularLocation>
        <location evidence="1">Membrane</location>
        <topology evidence="1">Multi-pass membrane protein</topology>
    </subcellularLocation>
</comment>
<keyword evidence="8 12" id="KW-1133">Transmembrane helix</keyword>
<feature type="transmembrane region" description="Helical" evidence="12">
    <location>
        <begin position="53"/>
        <end position="72"/>
    </location>
</feature>
<evidence type="ECO:0000313" key="14">
    <source>
        <dbReference type="EMBL" id="GJM63846.1"/>
    </source>
</evidence>
<dbReference type="Proteomes" id="UP001310022">
    <property type="component" value="Unassembled WGS sequence"/>
</dbReference>
<sequence length="270" mass="30390">MNSTFKRRMHEIVFEADTPAGKIFDVLLLLLILLSIVIVCIDSVESIHARFEYLLYFLEWTMTLLFSMEYGLRIWLTRRPTKYIFSFFGIIDLLSILPTFLSIFIAGSQSLLVFRSFRLLRVFRVLKLGRYLGESRQLIHALRASRAKIIVFVSVVLAVALIMGTLMYLVEGSKNGFTSIPRSFYWAVVTMTTVGYGDIAPQTVIGQSIATILMVLGYGIIAVPTGIVTVELRNSKDKSAVISTQACQNCSKEGHDLDAEFCKFCGEPLK</sequence>
<protein>
    <submittedName>
        <fullName evidence="14">Ion transporter</fullName>
    </submittedName>
</protein>